<feature type="signal peptide" evidence="2">
    <location>
        <begin position="1"/>
        <end position="21"/>
    </location>
</feature>
<feature type="chain" id="PRO_5020895776" evidence="2">
    <location>
        <begin position="22"/>
        <end position="101"/>
    </location>
</feature>
<dbReference type="EMBL" id="SNZR01000019">
    <property type="protein sequence ID" value="TDR84551.1"/>
    <property type="molecule type" value="Genomic_DNA"/>
</dbReference>
<feature type="compositionally biased region" description="Polar residues" evidence="1">
    <location>
        <begin position="32"/>
        <end position="42"/>
    </location>
</feature>
<gene>
    <name evidence="3" type="ORF">EV668_4910</name>
</gene>
<feature type="compositionally biased region" description="Low complexity" evidence="1">
    <location>
        <begin position="44"/>
        <end position="57"/>
    </location>
</feature>
<dbReference type="AlphaFoldDB" id="A0A4R7BHG5"/>
<feature type="region of interest" description="Disordered" evidence="1">
    <location>
        <begin position="21"/>
        <end position="101"/>
    </location>
</feature>
<reference evidence="3 4" key="1">
    <citation type="submission" date="2019-03" db="EMBL/GenBank/DDBJ databases">
        <title>Genomic Encyclopedia of Type Strains, Phase IV (KMG-IV): sequencing the most valuable type-strain genomes for metagenomic binning, comparative biology and taxonomic classification.</title>
        <authorList>
            <person name="Goeker M."/>
        </authorList>
    </citation>
    <scope>NUCLEOTIDE SEQUENCE [LARGE SCALE GENOMIC DNA]</scope>
    <source>
        <strain evidence="3 4">DSM 25903</strain>
    </source>
</reference>
<evidence type="ECO:0000313" key="3">
    <source>
        <dbReference type="EMBL" id="TDR84551.1"/>
    </source>
</evidence>
<comment type="caution">
    <text evidence="3">The sequence shown here is derived from an EMBL/GenBank/DDBJ whole genome shotgun (WGS) entry which is preliminary data.</text>
</comment>
<evidence type="ECO:0000256" key="1">
    <source>
        <dbReference type="SAM" id="MobiDB-lite"/>
    </source>
</evidence>
<evidence type="ECO:0000313" key="4">
    <source>
        <dbReference type="Proteomes" id="UP000295122"/>
    </source>
</evidence>
<name>A0A4R7BHG5_9HYPH</name>
<sequence length="101" mass="9549">MRIPVLAALAALLTASMPALAQDPAKPGCADTKSSGAATPQAQGPASGTAPGSSGSTGWTGGTGGSYGGTSPHAPTAASPNPQPPTAQGLDPTKPDKPANC</sequence>
<accession>A0A4R7BHG5</accession>
<organism evidence="3 4">
    <name type="scientific">Enterovirga rhinocerotis</name>
    <dbReference type="NCBI Taxonomy" id="1339210"/>
    <lineage>
        <taxon>Bacteria</taxon>
        <taxon>Pseudomonadati</taxon>
        <taxon>Pseudomonadota</taxon>
        <taxon>Alphaproteobacteria</taxon>
        <taxon>Hyphomicrobiales</taxon>
        <taxon>Methylobacteriaceae</taxon>
        <taxon>Enterovirga</taxon>
    </lineage>
</organism>
<dbReference type="RefSeq" id="WP_133775141.1">
    <property type="nucleotide sequence ID" value="NZ_SNZR01000019.1"/>
</dbReference>
<feature type="compositionally biased region" description="Gly residues" evidence="1">
    <location>
        <begin position="58"/>
        <end position="68"/>
    </location>
</feature>
<protein>
    <submittedName>
        <fullName evidence="3">Uncharacterized protein</fullName>
    </submittedName>
</protein>
<keyword evidence="2" id="KW-0732">Signal</keyword>
<evidence type="ECO:0000256" key="2">
    <source>
        <dbReference type="SAM" id="SignalP"/>
    </source>
</evidence>
<proteinExistence type="predicted"/>
<keyword evidence="4" id="KW-1185">Reference proteome</keyword>
<dbReference type="Proteomes" id="UP000295122">
    <property type="component" value="Unassembled WGS sequence"/>
</dbReference>